<sequence>MVLVASPGCRFTALSSPALPLLAPRQCVRRGGGRQDTDAPPSTSLQVPPPVTGRLAPEAKARLPRRPLSVSVEAPASRLAADLGSAPRSGFQRGARVSPWGSRPFRIAGLMSQGWHGVGGSQSASGSAPLAARPAVLRSP</sequence>
<comment type="caution">
    <text evidence="2">The sequence shown here is derived from an EMBL/GenBank/DDBJ whole genome shotgun (WGS) entry which is preliminary data.</text>
</comment>
<name>A0AAV7Q280_PLEWA</name>
<dbReference type="Proteomes" id="UP001066276">
    <property type="component" value="Chromosome 7"/>
</dbReference>
<dbReference type="EMBL" id="JANPWB010000011">
    <property type="protein sequence ID" value="KAJ1132110.1"/>
    <property type="molecule type" value="Genomic_DNA"/>
</dbReference>
<feature type="compositionally biased region" description="Low complexity" evidence="1">
    <location>
        <begin position="121"/>
        <end position="132"/>
    </location>
</feature>
<proteinExistence type="predicted"/>
<evidence type="ECO:0000313" key="2">
    <source>
        <dbReference type="EMBL" id="KAJ1132110.1"/>
    </source>
</evidence>
<feature type="region of interest" description="Disordered" evidence="1">
    <location>
        <begin position="29"/>
        <end position="140"/>
    </location>
</feature>
<protein>
    <submittedName>
        <fullName evidence="2">Uncharacterized protein</fullName>
    </submittedName>
</protein>
<evidence type="ECO:0000313" key="3">
    <source>
        <dbReference type="Proteomes" id="UP001066276"/>
    </source>
</evidence>
<accession>A0AAV7Q280</accession>
<evidence type="ECO:0000256" key="1">
    <source>
        <dbReference type="SAM" id="MobiDB-lite"/>
    </source>
</evidence>
<dbReference type="AlphaFoldDB" id="A0AAV7Q280"/>
<keyword evidence="3" id="KW-1185">Reference proteome</keyword>
<gene>
    <name evidence="2" type="ORF">NDU88_010439</name>
</gene>
<reference evidence="2" key="1">
    <citation type="journal article" date="2022" name="bioRxiv">
        <title>Sequencing and chromosome-scale assembly of the giantPleurodeles waltlgenome.</title>
        <authorList>
            <person name="Brown T."/>
            <person name="Elewa A."/>
            <person name="Iarovenko S."/>
            <person name="Subramanian E."/>
            <person name="Araus A.J."/>
            <person name="Petzold A."/>
            <person name="Susuki M."/>
            <person name="Suzuki K.-i.T."/>
            <person name="Hayashi T."/>
            <person name="Toyoda A."/>
            <person name="Oliveira C."/>
            <person name="Osipova E."/>
            <person name="Leigh N.D."/>
            <person name="Simon A."/>
            <person name="Yun M.H."/>
        </authorList>
    </citation>
    <scope>NUCLEOTIDE SEQUENCE</scope>
    <source>
        <strain evidence="2">20211129_DDA</strain>
        <tissue evidence="2">Liver</tissue>
    </source>
</reference>
<organism evidence="2 3">
    <name type="scientific">Pleurodeles waltl</name>
    <name type="common">Iberian ribbed newt</name>
    <dbReference type="NCBI Taxonomy" id="8319"/>
    <lineage>
        <taxon>Eukaryota</taxon>
        <taxon>Metazoa</taxon>
        <taxon>Chordata</taxon>
        <taxon>Craniata</taxon>
        <taxon>Vertebrata</taxon>
        <taxon>Euteleostomi</taxon>
        <taxon>Amphibia</taxon>
        <taxon>Batrachia</taxon>
        <taxon>Caudata</taxon>
        <taxon>Salamandroidea</taxon>
        <taxon>Salamandridae</taxon>
        <taxon>Pleurodelinae</taxon>
        <taxon>Pleurodeles</taxon>
    </lineage>
</organism>